<evidence type="ECO:0000256" key="1">
    <source>
        <dbReference type="SAM" id="Phobius"/>
    </source>
</evidence>
<dbReference type="AlphaFoldDB" id="A0A1I2X4I7"/>
<keyword evidence="1" id="KW-0472">Membrane</keyword>
<proteinExistence type="predicted"/>
<keyword evidence="1" id="KW-1133">Transmembrane helix</keyword>
<sequence>MPTLDELKQKWNVEQSDLRVAAPYDAATFNHIIRTRMKKQNNSIFRYFWATFTLHIIVYALLSHVAIRYGVDTDVLLLCLLGFGVTVPFTAIMLKRYKQMAVAKFNRTSEASIYTYVSEQRRRLAGFYTFKKRYDLVLIPLLSAIGVILVFNLYFPGGVTAFLTGAIVTYLLTLLSCFLAIQNENKKYFLRPLQELQAILDDYKSEG</sequence>
<feature type="transmembrane region" description="Helical" evidence="1">
    <location>
        <begin position="161"/>
        <end position="181"/>
    </location>
</feature>
<feature type="transmembrane region" description="Helical" evidence="1">
    <location>
        <begin position="136"/>
        <end position="155"/>
    </location>
</feature>
<feature type="transmembrane region" description="Helical" evidence="1">
    <location>
        <begin position="44"/>
        <end position="69"/>
    </location>
</feature>
<accession>A0A1I2X4I7</accession>
<name>A0A1I2X4I7_9BACT</name>
<protein>
    <submittedName>
        <fullName evidence="2">Uncharacterized protein</fullName>
    </submittedName>
</protein>
<keyword evidence="3" id="KW-1185">Reference proteome</keyword>
<evidence type="ECO:0000313" key="3">
    <source>
        <dbReference type="Proteomes" id="UP000198724"/>
    </source>
</evidence>
<dbReference type="EMBL" id="FOOT01000005">
    <property type="protein sequence ID" value="SFH07927.1"/>
    <property type="molecule type" value="Genomic_DNA"/>
</dbReference>
<organism evidence="2 3">
    <name type="scientific">Pontibacter chinhatensis</name>
    <dbReference type="NCBI Taxonomy" id="1436961"/>
    <lineage>
        <taxon>Bacteria</taxon>
        <taxon>Pseudomonadati</taxon>
        <taxon>Bacteroidota</taxon>
        <taxon>Cytophagia</taxon>
        <taxon>Cytophagales</taxon>
        <taxon>Hymenobacteraceae</taxon>
        <taxon>Pontibacter</taxon>
    </lineage>
</organism>
<dbReference type="Proteomes" id="UP000198724">
    <property type="component" value="Unassembled WGS sequence"/>
</dbReference>
<dbReference type="STRING" id="1436961.SAMN05421739_105357"/>
<evidence type="ECO:0000313" key="2">
    <source>
        <dbReference type="EMBL" id="SFH07927.1"/>
    </source>
</evidence>
<dbReference type="OrthoDB" id="876192at2"/>
<keyword evidence="1" id="KW-0812">Transmembrane</keyword>
<reference evidence="3" key="1">
    <citation type="submission" date="2016-10" db="EMBL/GenBank/DDBJ databases">
        <authorList>
            <person name="Varghese N."/>
            <person name="Submissions S."/>
        </authorList>
    </citation>
    <scope>NUCLEOTIDE SEQUENCE [LARGE SCALE GENOMIC DNA]</scope>
    <source>
        <strain evidence="3">LP51</strain>
    </source>
</reference>
<feature type="transmembrane region" description="Helical" evidence="1">
    <location>
        <begin position="75"/>
        <end position="94"/>
    </location>
</feature>
<gene>
    <name evidence="2" type="ORF">SAMN05421739_105357</name>
</gene>
<dbReference type="RefSeq" id="WP_139217833.1">
    <property type="nucleotide sequence ID" value="NZ_FOOT01000005.1"/>
</dbReference>